<dbReference type="SUPFAM" id="SSF57850">
    <property type="entry name" value="RING/U-box"/>
    <property type="match status" value="1"/>
</dbReference>
<evidence type="ECO:0000256" key="5">
    <source>
        <dbReference type="SAM" id="MobiDB-lite"/>
    </source>
</evidence>
<reference evidence="8 9" key="1">
    <citation type="journal article" date="2013" name="Fungal Biol.">
        <title>Analysis of microsatellite markers in the genome of the plant pathogen Ceratocystis fimbriata.</title>
        <authorList>
            <person name="Simpson M.C."/>
            <person name="Wilken P.M."/>
            <person name="Coetzee M.P."/>
            <person name="Wingfield M.J."/>
            <person name="Wingfield B.D."/>
        </authorList>
    </citation>
    <scope>NUCLEOTIDE SEQUENCE [LARGE SCALE GENOMIC DNA]</scope>
    <source>
        <strain evidence="8 9">CBS 114723</strain>
    </source>
</reference>
<dbReference type="STRING" id="1035309.A0A2C5XJ16"/>
<sequence>MSLAQLQNAVLLFSNPAWSGADITSPTVIRNLTAFSSEIAYQSSYNTNLTTLSTSNAATTHGTLQGLLYVPEIGSDHPCYQSQFEDPVLLPRNVTKKADLPPANYKLIAIAPWYNDTCTHAYLDAARFDPIQGFIFYRPSNDILYEPSESEGTALWVMEDGEEGWPDKYRFPIYAIPGQYGNDMVSALSQYSGTLNTVPNSDNITALFNPSQRDYVRIWAQLHVNDHHHSLPLWVYFVIVIASLILVVAGVSAIMHIIQQSRRKQLERRIKSGQVDLEAMGIARVRVPIDHIKEAFPLFTYCQAPGPKSQPASSRSRSSTITSYPPPTIHHGKVGSESASSSPISIGKASTVKSETNVSEYAVVGTNDQPQCEICSVAFENRVSVIRQLPCFHIFHAECIEEFLSHISCLCPLCRQQMLPKGYCPPITNDIVHRERQIHRLRGHVVLDDEELVAESESLSYNGRTRKHSVSSRTENASLELRDAHIASKEHGVFKSSNTDVSNTALNSMPTKARPTRRLSGSTNNDNFSTATTINCGSTMSPTLSPTLEMVKRRDFAKTPEKTPPFRTHTTISFASDSRAGASSPSTSSIQKTAAILTTPETAFPNTTTDTSTQALVPSPRLAHASIPQATAKVTKAKRSWQLRKGPAVVLPPRLSSIASSAVAAISPIGEGHKSPGTIRRQRVRQYAQMLREQETGPEGQRRLWRRTTTKMFPTLG</sequence>
<feature type="transmembrane region" description="Helical" evidence="6">
    <location>
        <begin position="233"/>
        <end position="258"/>
    </location>
</feature>
<dbReference type="CDD" id="cd16448">
    <property type="entry name" value="RING-H2"/>
    <property type="match status" value="1"/>
</dbReference>
<dbReference type="SMART" id="SM00184">
    <property type="entry name" value="RING"/>
    <property type="match status" value="1"/>
</dbReference>
<evidence type="ECO:0000313" key="8">
    <source>
        <dbReference type="EMBL" id="PHH55732.1"/>
    </source>
</evidence>
<feature type="domain" description="RING-type" evidence="7">
    <location>
        <begin position="372"/>
        <end position="415"/>
    </location>
</feature>
<dbReference type="PROSITE" id="PS50089">
    <property type="entry name" value="ZF_RING_2"/>
    <property type="match status" value="1"/>
</dbReference>
<organism evidence="8 9">
    <name type="scientific">Ceratocystis fimbriata CBS 114723</name>
    <dbReference type="NCBI Taxonomy" id="1035309"/>
    <lineage>
        <taxon>Eukaryota</taxon>
        <taxon>Fungi</taxon>
        <taxon>Dikarya</taxon>
        <taxon>Ascomycota</taxon>
        <taxon>Pezizomycotina</taxon>
        <taxon>Sordariomycetes</taxon>
        <taxon>Hypocreomycetidae</taxon>
        <taxon>Microascales</taxon>
        <taxon>Ceratocystidaceae</taxon>
        <taxon>Ceratocystis</taxon>
    </lineage>
</organism>
<keyword evidence="3" id="KW-0862">Zinc</keyword>
<feature type="compositionally biased region" description="Polar residues" evidence="5">
    <location>
        <begin position="519"/>
        <end position="544"/>
    </location>
</feature>
<feature type="compositionally biased region" description="Polar residues" evidence="5">
    <location>
        <begin position="496"/>
        <end position="510"/>
    </location>
</feature>
<dbReference type="GO" id="GO:0008270">
    <property type="term" value="F:zinc ion binding"/>
    <property type="evidence" value="ECO:0007669"/>
    <property type="project" value="UniProtKB-KW"/>
</dbReference>
<evidence type="ECO:0000256" key="3">
    <source>
        <dbReference type="ARBA" id="ARBA00022833"/>
    </source>
</evidence>
<proteinExistence type="predicted"/>
<keyword evidence="9" id="KW-1185">Reference proteome</keyword>
<dbReference type="InterPro" id="IPR013083">
    <property type="entry name" value="Znf_RING/FYVE/PHD"/>
</dbReference>
<evidence type="ECO:0000256" key="6">
    <source>
        <dbReference type="SAM" id="Phobius"/>
    </source>
</evidence>
<reference evidence="8 9" key="2">
    <citation type="journal article" date="2013" name="IMA Fungus">
        <title>IMA Genome-F 1: Ceratocystis fimbriata: Draft nuclear genome sequence for the plant pathogen, Ceratocystis fimbriata.</title>
        <authorList>
            <person name="Wilken P.M."/>
            <person name="Steenkamp E.T."/>
            <person name="Wingfield M.J."/>
            <person name="de Beer Z.W."/>
            <person name="Wingfield B.D."/>
        </authorList>
    </citation>
    <scope>NUCLEOTIDE SEQUENCE [LARGE SCALE GENOMIC DNA]</scope>
    <source>
        <strain evidence="8 9">CBS 114723</strain>
    </source>
</reference>
<evidence type="ECO:0000256" key="1">
    <source>
        <dbReference type="ARBA" id="ARBA00022723"/>
    </source>
</evidence>
<dbReference type="PANTHER" id="PTHR45798">
    <property type="entry name" value="RING-H2 FINGER PROTEIN ATL61-RELATED-RELATED"/>
    <property type="match status" value="1"/>
</dbReference>
<evidence type="ECO:0000259" key="7">
    <source>
        <dbReference type="PROSITE" id="PS50089"/>
    </source>
</evidence>
<gene>
    <name evidence="8" type="ORF">CFIMG_000238RA</name>
</gene>
<keyword evidence="1" id="KW-0479">Metal-binding</keyword>
<keyword evidence="6" id="KW-0812">Transmembrane</keyword>
<keyword evidence="2 4" id="KW-0863">Zinc-finger</keyword>
<keyword evidence="6" id="KW-0472">Membrane</keyword>
<feature type="region of interest" description="Disordered" evidence="5">
    <location>
        <begin position="307"/>
        <end position="343"/>
    </location>
</feature>
<keyword evidence="6" id="KW-1133">Transmembrane helix</keyword>
<feature type="region of interest" description="Disordered" evidence="5">
    <location>
        <begin position="496"/>
        <end position="544"/>
    </location>
</feature>
<dbReference type="Proteomes" id="UP000222788">
    <property type="component" value="Unassembled WGS sequence"/>
</dbReference>
<evidence type="ECO:0000256" key="2">
    <source>
        <dbReference type="ARBA" id="ARBA00022771"/>
    </source>
</evidence>
<evidence type="ECO:0000313" key="9">
    <source>
        <dbReference type="Proteomes" id="UP000222788"/>
    </source>
</evidence>
<feature type="compositionally biased region" description="Low complexity" evidence="5">
    <location>
        <begin position="313"/>
        <end position="323"/>
    </location>
</feature>
<dbReference type="Pfam" id="PF13639">
    <property type="entry name" value="zf-RING_2"/>
    <property type="match status" value="1"/>
</dbReference>
<dbReference type="Gene3D" id="3.30.40.10">
    <property type="entry name" value="Zinc/RING finger domain, C3HC4 (zinc finger)"/>
    <property type="match status" value="1"/>
</dbReference>
<dbReference type="InterPro" id="IPR001841">
    <property type="entry name" value="Znf_RING"/>
</dbReference>
<dbReference type="OrthoDB" id="21204at2759"/>
<accession>A0A2C5XJ16</accession>
<dbReference type="InterPro" id="IPR052788">
    <property type="entry name" value="RING-type_E3_ligase_ATL"/>
</dbReference>
<name>A0A2C5XJ16_9PEZI</name>
<evidence type="ECO:0000256" key="4">
    <source>
        <dbReference type="PROSITE-ProRule" id="PRU00175"/>
    </source>
</evidence>
<protein>
    <submittedName>
        <fullName evidence="8">Putative RING finger membrane protein C15C4.06c</fullName>
    </submittedName>
</protein>
<dbReference type="EMBL" id="APWK03000008">
    <property type="protein sequence ID" value="PHH55732.1"/>
    <property type="molecule type" value="Genomic_DNA"/>
</dbReference>
<dbReference type="PANTHER" id="PTHR45798:SF97">
    <property type="entry name" value="ALCOHOL-SENSITIVE RING FINGER PROTEIN 1"/>
    <property type="match status" value="1"/>
</dbReference>
<dbReference type="AlphaFoldDB" id="A0A2C5XJ16"/>
<comment type="caution">
    <text evidence="8">The sequence shown here is derived from an EMBL/GenBank/DDBJ whole genome shotgun (WGS) entry which is preliminary data.</text>
</comment>